<dbReference type="RefSeq" id="WP_263685471.1">
    <property type="nucleotide sequence ID" value="NZ_JAJVCY010000025.1"/>
</dbReference>
<dbReference type="PRINTS" id="PR00949">
    <property type="entry name" value="TYPE3IMAPROT"/>
</dbReference>
<keyword evidence="3 7" id="KW-1003">Cell membrane</keyword>
<evidence type="ECO:0000313" key="8">
    <source>
        <dbReference type="EMBL" id="MCV3289343.1"/>
    </source>
</evidence>
<keyword evidence="6 7" id="KW-0472">Membrane</keyword>
<evidence type="ECO:0000256" key="1">
    <source>
        <dbReference type="ARBA" id="ARBA00004651"/>
    </source>
</evidence>
<dbReference type="InterPro" id="IPR042194">
    <property type="entry name" value="FHIPEP_1"/>
</dbReference>
<dbReference type="EMBL" id="JAJVCY010000025">
    <property type="protein sequence ID" value="MCV3289343.1"/>
    <property type="molecule type" value="Genomic_DNA"/>
</dbReference>
<feature type="transmembrane region" description="Helical" evidence="7">
    <location>
        <begin position="70"/>
        <end position="87"/>
    </location>
</feature>
<evidence type="ECO:0000256" key="6">
    <source>
        <dbReference type="ARBA" id="ARBA00023136"/>
    </source>
</evidence>
<comment type="caution">
    <text evidence="8">The sequence shown here is derived from an EMBL/GenBank/DDBJ whole genome shotgun (WGS) entry which is preliminary data.</text>
</comment>
<feature type="transmembrane region" description="Helical" evidence="7">
    <location>
        <begin position="208"/>
        <end position="228"/>
    </location>
</feature>
<keyword evidence="7" id="KW-0653">Protein transport</keyword>
<sequence>MGFKAGVSRFKEYRWLLSKGIGTPLLVLASLGMVVLPIPPLMLDILFSFNIALSIVVLLVAVYTRRPLEFAAFPTVLLIATLLRLALNVASTRVVLLEGHNGSAAAGHVIEAFGNVVIGGNYAVGIIVFMILVIINFVVVTKGAGRISEVSARFTLDAMPGKQMAIDADLNAGLINQEEAKKRRQDVTQEADFYGSMDGASKFVKGDAIAGIMILFINIIGGFIIGMMQHQLSFGEAAQIYTLLAIGDGLVAQIPSLLLSIAAAIIVTRQNTDQDMGTAVLGQLFENPKALVISAGILLMMGSVPGMPHLAFLSLGAVAAAGAWWLLRREKLNKARVASGELLPAQGDAPLEPKDLSWDDVMPVDIIGLEVGYQLIPLVDKNQGGELLNRIKGVRKKLSQEFGFLVPAVHIRDNLDLAPNQYRITLMGVSTGEATVYHDKEMAINPGQVFGQIQGIATQDPAFGLEAVWVAKDQVSQAQTLGYTVVDAATVVATHLSQILSNHAALLLGHDEVQQLLDMIGKHQSKLVEGLVPEVISMGNLVKVLQNLLNEGVPIRDMRTILQTLVEYAPRSPDPEVLTAACRIALRRLIVQEIAGPEPELPVITLSPELERILLQSLQAGGGDGAGIEPGLAERMQRSLVEATQRQELEGQPAVLLTSGILRNTLAKFVKNAIPGLRVLSYQEVPDDKQIRIVSAVGQG</sequence>
<evidence type="ECO:0000256" key="7">
    <source>
        <dbReference type="RuleBase" id="RU364093"/>
    </source>
</evidence>
<keyword evidence="7" id="KW-0813">Transport</keyword>
<dbReference type="AlphaFoldDB" id="A0AAW5RQ67"/>
<keyword evidence="8" id="KW-0282">Flagellum</keyword>
<dbReference type="GO" id="GO:0044780">
    <property type="term" value="P:bacterial-type flagellum assembly"/>
    <property type="evidence" value="ECO:0007669"/>
    <property type="project" value="InterPro"/>
</dbReference>
<accession>A0AAW5RQ67</accession>
<dbReference type="InterPro" id="IPR042193">
    <property type="entry name" value="FHIPEP_3"/>
</dbReference>
<dbReference type="PANTHER" id="PTHR30161:SF1">
    <property type="entry name" value="FLAGELLAR BIOSYNTHESIS PROTEIN FLHA-RELATED"/>
    <property type="match status" value="1"/>
</dbReference>
<feature type="transmembrane region" description="Helical" evidence="7">
    <location>
        <begin position="122"/>
        <end position="140"/>
    </location>
</feature>
<proteinExistence type="inferred from homology"/>
<dbReference type="Gene3D" id="1.10.8.540">
    <property type="entry name" value="FHIPEP family, domain 3"/>
    <property type="match status" value="1"/>
</dbReference>
<keyword evidence="7" id="KW-1006">Bacterial flagellum protein export</keyword>
<dbReference type="NCBIfam" id="TIGR01398">
    <property type="entry name" value="FlhA"/>
    <property type="match status" value="1"/>
</dbReference>
<keyword evidence="8" id="KW-0969">Cilium</keyword>
<feature type="transmembrane region" description="Helical" evidence="7">
    <location>
        <begin position="45"/>
        <end position="63"/>
    </location>
</feature>
<feature type="transmembrane region" description="Helical" evidence="7">
    <location>
        <begin position="21"/>
        <end position="39"/>
    </location>
</feature>
<dbReference type="PROSITE" id="PS00994">
    <property type="entry name" value="FHIPEP"/>
    <property type="match status" value="1"/>
</dbReference>
<dbReference type="InterPro" id="IPR006301">
    <property type="entry name" value="FlhA"/>
</dbReference>
<dbReference type="InterPro" id="IPR025505">
    <property type="entry name" value="FHIPEP_CS"/>
</dbReference>
<comment type="function">
    <text evidence="7">Required for formation of the rod structure of the flagellar apparatus. Together with FliI and FliH, may constitute the export apparatus of flagellin.</text>
</comment>
<evidence type="ECO:0000256" key="3">
    <source>
        <dbReference type="ARBA" id="ARBA00022475"/>
    </source>
</evidence>
<keyword evidence="4 7" id="KW-0812">Transmembrane</keyword>
<comment type="similarity">
    <text evidence="2 7">Belongs to the FHIPEP (flagella/HR/invasion proteins export pore) family.</text>
</comment>
<organism evidence="8 9">
    <name type="scientific">Aeromonas media</name>
    <dbReference type="NCBI Taxonomy" id="651"/>
    <lineage>
        <taxon>Bacteria</taxon>
        <taxon>Pseudomonadati</taxon>
        <taxon>Pseudomonadota</taxon>
        <taxon>Gammaproteobacteria</taxon>
        <taxon>Aeromonadales</taxon>
        <taxon>Aeromonadaceae</taxon>
        <taxon>Aeromonas</taxon>
    </lineage>
</organism>
<dbReference type="InterPro" id="IPR001712">
    <property type="entry name" value="T3SS_FHIPEP"/>
</dbReference>
<protein>
    <recommendedName>
        <fullName evidence="7">Flagellar biosynthesis protein FlhA</fullName>
    </recommendedName>
</protein>
<dbReference type="Pfam" id="PF00771">
    <property type="entry name" value="FHIPEP"/>
    <property type="match status" value="1"/>
</dbReference>
<dbReference type="GO" id="GO:0005886">
    <property type="term" value="C:plasma membrane"/>
    <property type="evidence" value="ECO:0007669"/>
    <property type="project" value="UniProtKB-SubCell"/>
</dbReference>
<evidence type="ECO:0000313" key="9">
    <source>
        <dbReference type="Proteomes" id="UP001208651"/>
    </source>
</evidence>
<gene>
    <name evidence="7 8" type="primary">flhA</name>
    <name evidence="8" type="ORF">LZT28_13955</name>
</gene>
<dbReference type="GO" id="GO:0009306">
    <property type="term" value="P:protein secretion"/>
    <property type="evidence" value="ECO:0007669"/>
    <property type="project" value="InterPro"/>
</dbReference>
<evidence type="ECO:0000256" key="4">
    <source>
        <dbReference type="ARBA" id="ARBA00022692"/>
    </source>
</evidence>
<name>A0AAW5RQ67_AERME</name>
<keyword evidence="8" id="KW-0966">Cell projection</keyword>
<dbReference type="Gene3D" id="3.40.50.12790">
    <property type="entry name" value="FHIPEP family, domain 4"/>
    <property type="match status" value="1"/>
</dbReference>
<dbReference type="InterPro" id="IPR042196">
    <property type="entry name" value="FHIPEP_4"/>
</dbReference>
<dbReference type="PANTHER" id="PTHR30161">
    <property type="entry name" value="FLAGELLAR EXPORT PROTEIN, MEMBRANE FLHA SUBUNIT-RELATED"/>
    <property type="match status" value="1"/>
</dbReference>
<feature type="transmembrane region" description="Helical" evidence="7">
    <location>
        <begin position="310"/>
        <end position="327"/>
    </location>
</feature>
<feature type="transmembrane region" description="Helical" evidence="7">
    <location>
        <begin position="240"/>
        <end position="267"/>
    </location>
</feature>
<reference evidence="8" key="1">
    <citation type="submission" date="2022-01" db="EMBL/GenBank/DDBJ databases">
        <title>Comparison of Fish pathogen Aeromonas spp.</title>
        <authorList>
            <person name="Dubey S."/>
            <person name="Sorum H."/>
            <person name="Munangandu H.M."/>
        </authorList>
    </citation>
    <scope>NUCLEOTIDE SEQUENCE</scope>
    <source>
        <strain evidence="8">SD/21-15</strain>
    </source>
</reference>
<dbReference type="PIRSF" id="PIRSF005419">
    <property type="entry name" value="FlhA"/>
    <property type="match status" value="1"/>
</dbReference>
<dbReference type="Gene3D" id="3.40.30.60">
    <property type="entry name" value="FHIPEP family, domain 1"/>
    <property type="match status" value="1"/>
</dbReference>
<keyword evidence="7" id="KW-1005">Bacterial flagellum biogenesis</keyword>
<dbReference type="Proteomes" id="UP001208651">
    <property type="component" value="Unassembled WGS sequence"/>
</dbReference>
<evidence type="ECO:0000256" key="2">
    <source>
        <dbReference type="ARBA" id="ARBA00008835"/>
    </source>
</evidence>
<keyword evidence="5 7" id="KW-1133">Transmembrane helix</keyword>
<evidence type="ECO:0000256" key="5">
    <source>
        <dbReference type="ARBA" id="ARBA00022989"/>
    </source>
</evidence>
<comment type="subcellular location">
    <subcellularLocation>
        <location evidence="1 7">Cell membrane</location>
        <topology evidence="1 7">Multi-pass membrane protein</topology>
    </subcellularLocation>
</comment>